<dbReference type="EMBL" id="JH603170">
    <property type="protein sequence ID" value="EIC20449.1"/>
    <property type="molecule type" value="Genomic_DNA"/>
</dbReference>
<name>H8Z542_9GAMM</name>
<gene>
    <name evidence="2" type="ORF">Thi970DRAFT_04086</name>
</gene>
<protein>
    <submittedName>
        <fullName evidence="2">Uncharacterized protein</fullName>
    </submittedName>
</protein>
<sequence length="400" mass="45268">MDRFSLELTGELLRDANPEQAAAALAKLLRLAPDQAAALLRGQPRRVGGVLPGERAQKIRHYLEQAGIGCRLEPAALATTSATAAFSRPSNFGVERPSIQCPKCGQSQPPGDICQHCGIVFDKYQAAERRRERAASAPPRPAAETERLPYRLLTQLALLLFLSSLAVALWSHWRKDQFPPPDFYDLTRLEEPRQTPTALEPFAVEAEDIRYRIEPLFDYELNGVVVSLHDSDAFIDVYHFKDWKDFLNIRDLCVVWGENVASGAFRDMHYKNSTWTCWISTRDPIAADRFHWQQLSNNHVLAHEPHLYQAIKSAEIGDQINFSGQLARYSHDGGFSRGTSISRTDTGNGACETIYIRDFRIVKKSNPGWRLTYRLSTGLTWIALIAFTVLFFISPYRPHR</sequence>
<reference evidence="3" key="1">
    <citation type="submission" date="2011-06" db="EMBL/GenBank/DDBJ databases">
        <authorList>
            <consortium name="US DOE Joint Genome Institute (JGI-PGF)"/>
            <person name="Lucas S."/>
            <person name="Han J."/>
            <person name="Lapidus A."/>
            <person name="Cheng J.-F."/>
            <person name="Goodwin L."/>
            <person name="Pitluck S."/>
            <person name="Peters L."/>
            <person name="Land M.L."/>
            <person name="Hauser L."/>
            <person name="Vogl K."/>
            <person name="Liu Z."/>
            <person name="Overmann J."/>
            <person name="Frigaard N.-U."/>
            <person name="Bryant D.A."/>
            <person name="Woyke T.J."/>
        </authorList>
    </citation>
    <scope>NUCLEOTIDE SEQUENCE [LARGE SCALE GENOMIC DNA]</scope>
    <source>
        <strain evidence="3">970</strain>
    </source>
</reference>
<dbReference type="RefSeq" id="WP_009150852.1">
    <property type="nucleotide sequence ID" value="NZ_CP121471.1"/>
</dbReference>
<evidence type="ECO:0000256" key="1">
    <source>
        <dbReference type="SAM" id="Phobius"/>
    </source>
</evidence>
<dbReference type="Proteomes" id="UP000002964">
    <property type="component" value="Unassembled WGS sequence"/>
</dbReference>
<keyword evidence="3" id="KW-1185">Reference proteome</keyword>
<reference evidence="2 3" key="2">
    <citation type="submission" date="2011-11" db="EMBL/GenBank/DDBJ databases">
        <authorList>
            <consortium name="US DOE Joint Genome Institute"/>
            <person name="Lucas S."/>
            <person name="Han J."/>
            <person name="Lapidus A."/>
            <person name="Cheng J.-F."/>
            <person name="Goodwin L."/>
            <person name="Pitluck S."/>
            <person name="Peters L."/>
            <person name="Ovchinnikova G."/>
            <person name="Zhang X."/>
            <person name="Detter J.C."/>
            <person name="Han C."/>
            <person name="Tapia R."/>
            <person name="Land M."/>
            <person name="Hauser L."/>
            <person name="Kyrpides N."/>
            <person name="Ivanova N."/>
            <person name="Pagani I."/>
            <person name="Vogl K."/>
            <person name="Liu Z."/>
            <person name="Overmann J."/>
            <person name="Frigaard N.-U."/>
            <person name="Bryant D."/>
            <person name="Woyke T."/>
        </authorList>
    </citation>
    <scope>NUCLEOTIDE SEQUENCE [LARGE SCALE GENOMIC DNA]</scope>
    <source>
        <strain evidence="2 3">970</strain>
    </source>
</reference>
<evidence type="ECO:0000313" key="3">
    <source>
        <dbReference type="Proteomes" id="UP000002964"/>
    </source>
</evidence>
<dbReference type="AlphaFoldDB" id="H8Z542"/>
<dbReference type="HOGENOM" id="CLU_787383_0_0_6"/>
<accession>H8Z542</accession>
<keyword evidence="1" id="KW-0812">Transmembrane</keyword>
<keyword evidence="1" id="KW-1133">Transmembrane helix</keyword>
<proteinExistence type="predicted"/>
<dbReference type="STRING" id="631362.Thi970DRAFT_04086"/>
<dbReference type="OrthoDB" id="6706661at2"/>
<organism evidence="2 3">
    <name type="scientific">Thiorhodovibrio frisius</name>
    <dbReference type="NCBI Taxonomy" id="631362"/>
    <lineage>
        <taxon>Bacteria</taxon>
        <taxon>Pseudomonadati</taxon>
        <taxon>Pseudomonadota</taxon>
        <taxon>Gammaproteobacteria</taxon>
        <taxon>Chromatiales</taxon>
        <taxon>Chromatiaceae</taxon>
        <taxon>Thiorhodovibrio</taxon>
    </lineage>
</organism>
<evidence type="ECO:0000313" key="2">
    <source>
        <dbReference type="EMBL" id="EIC20449.1"/>
    </source>
</evidence>
<feature type="transmembrane region" description="Helical" evidence="1">
    <location>
        <begin position="371"/>
        <end position="393"/>
    </location>
</feature>
<keyword evidence="1" id="KW-0472">Membrane</keyword>
<dbReference type="eggNOG" id="COG3152">
    <property type="taxonomic scope" value="Bacteria"/>
</dbReference>